<evidence type="ECO:0000313" key="1">
    <source>
        <dbReference type="EMBL" id="CAB5220410.1"/>
    </source>
</evidence>
<dbReference type="EMBL" id="LR798285">
    <property type="protein sequence ID" value="CAB5220410.1"/>
    <property type="molecule type" value="Genomic_DNA"/>
</dbReference>
<gene>
    <name evidence="1" type="ORF">UFOVP233_69</name>
</gene>
<accession>A0A6J7WRH5</accession>
<name>A0A6J7WRH5_9CAUD</name>
<protein>
    <recommendedName>
        <fullName evidence="2">Tail assembly chaperone</fullName>
    </recommendedName>
</protein>
<organism evidence="1">
    <name type="scientific">uncultured Caudovirales phage</name>
    <dbReference type="NCBI Taxonomy" id="2100421"/>
    <lineage>
        <taxon>Viruses</taxon>
        <taxon>Duplodnaviria</taxon>
        <taxon>Heunggongvirae</taxon>
        <taxon>Uroviricota</taxon>
        <taxon>Caudoviricetes</taxon>
        <taxon>Peduoviridae</taxon>
        <taxon>Maltschvirus</taxon>
        <taxon>Maltschvirus maltsch</taxon>
    </lineage>
</organism>
<reference evidence="1" key="1">
    <citation type="submission" date="2020-05" db="EMBL/GenBank/DDBJ databases">
        <authorList>
            <person name="Chiriac C."/>
            <person name="Salcher M."/>
            <person name="Ghai R."/>
            <person name="Kavagutti S V."/>
        </authorList>
    </citation>
    <scope>NUCLEOTIDE SEQUENCE</scope>
</reference>
<sequence length="143" mass="15386">MDFALPGMDTKTLSEEGVEMVVRRIGSDEPLIGKDGTTVKIKLLGPDSTKYRALSRAQVRKRLSRMAAAGTPADSDDYAAEDEASTLSVLAACTVDWTGIMTTKGEAIPCTPETALALYTGFPAIRDQVDYFMAQRGNFTKAS</sequence>
<proteinExistence type="predicted"/>
<evidence type="ECO:0008006" key="2">
    <source>
        <dbReference type="Google" id="ProtNLM"/>
    </source>
</evidence>